<organism evidence="5 6">
    <name type="scientific">Tegillarca granosa</name>
    <name type="common">Malaysian cockle</name>
    <name type="synonym">Anadara granosa</name>
    <dbReference type="NCBI Taxonomy" id="220873"/>
    <lineage>
        <taxon>Eukaryota</taxon>
        <taxon>Metazoa</taxon>
        <taxon>Spiralia</taxon>
        <taxon>Lophotrochozoa</taxon>
        <taxon>Mollusca</taxon>
        <taxon>Bivalvia</taxon>
        <taxon>Autobranchia</taxon>
        <taxon>Pteriomorphia</taxon>
        <taxon>Arcoida</taxon>
        <taxon>Arcoidea</taxon>
        <taxon>Arcidae</taxon>
        <taxon>Tegillarca</taxon>
    </lineage>
</organism>
<dbReference type="InterPro" id="IPR008983">
    <property type="entry name" value="Tumour_necrosis_fac-like_dom"/>
</dbReference>
<dbReference type="SMART" id="SM00110">
    <property type="entry name" value="C1Q"/>
    <property type="match status" value="1"/>
</dbReference>
<comment type="subcellular location">
    <subcellularLocation>
        <location evidence="1">Secreted</location>
    </subcellularLocation>
</comment>
<evidence type="ECO:0000256" key="1">
    <source>
        <dbReference type="ARBA" id="ARBA00004613"/>
    </source>
</evidence>
<protein>
    <recommendedName>
        <fullName evidence="4">C1q domain-containing protein</fullName>
    </recommendedName>
</protein>
<keyword evidence="6" id="KW-1185">Reference proteome</keyword>
<sequence>MEEVGRKTLIKRHDGYVMDIGYLVKFLADVQTERKEQRKQLNAMKKIIKDFTSNAYKYKDKTKTIGSKLSKIQIQIDKIKMTSITQNNKYNGLVNEVFLIKIELYCGKTSQINVAFHAWLSNGDASNSIIVKYNRVTTNIGNGYSVKTGKFVAPVGGIYLFAVTVMGKSGCSEHLDIFKNNNRVGMVRSEKTKDLDSGSNVIVLDLTISDVVYLKYFQNGACQGLYTYKDYAYNTFSGFLIKKYK</sequence>
<evidence type="ECO:0000256" key="3">
    <source>
        <dbReference type="ARBA" id="ARBA00022729"/>
    </source>
</evidence>
<keyword evidence="3" id="KW-0732">Signal</keyword>
<gene>
    <name evidence="5" type="ORF">KUTeg_023694</name>
</gene>
<accession>A0ABQ9E2T2</accession>
<dbReference type="PRINTS" id="PR00007">
    <property type="entry name" value="COMPLEMNTC1Q"/>
</dbReference>
<reference evidence="5 6" key="1">
    <citation type="submission" date="2022-12" db="EMBL/GenBank/DDBJ databases">
        <title>Chromosome-level genome of Tegillarca granosa.</title>
        <authorList>
            <person name="Kim J."/>
        </authorList>
    </citation>
    <scope>NUCLEOTIDE SEQUENCE [LARGE SCALE GENOMIC DNA]</scope>
    <source>
        <strain evidence="5">Teg-2019</strain>
        <tissue evidence="5">Adductor muscle</tissue>
    </source>
</reference>
<dbReference type="Proteomes" id="UP001217089">
    <property type="component" value="Unassembled WGS sequence"/>
</dbReference>
<feature type="domain" description="C1q" evidence="4">
    <location>
        <begin position="109"/>
        <end position="245"/>
    </location>
</feature>
<dbReference type="InterPro" id="IPR050822">
    <property type="entry name" value="Cerebellin_Synaptic_Org"/>
</dbReference>
<dbReference type="InterPro" id="IPR001073">
    <property type="entry name" value="C1q_dom"/>
</dbReference>
<dbReference type="Pfam" id="PF00386">
    <property type="entry name" value="C1q"/>
    <property type="match status" value="1"/>
</dbReference>
<dbReference type="PANTHER" id="PTHR22923">
    <property type="entry name" value="CEREBELLIN-RELATED"/>
    <property type="match status" value="1"/>
</dbReference>
<evidence type="ECO:0000256" key="2">
    <source>
        <dbReference type="ARBA" id="ARBA00022525"/>
    </source>
</evidence>
<comment type="caution">
    <text evidence="5">The sequence shown here is derived from an EMBL/GenBank/DDBJ whole genome shotgun (WGS) entry which is preliminary data.</text>
</comment>
<name>A0ABQ9E2T2_TEGGR</name>
<evidence type="ECO:0000313" key="5">
    <source>
        <dbReference type="EMBL" id="KAJ8299634.1"/>
    </source>
</evidence>
<evidence type="ECO:0000313" key="6">
    <source>
        <dbReference type="Proteomes" id="UP001217089"/>
    </source>
</evidence>
<dbReference type="EMBL" id="JARBDR010000921">
    <property type="protein sequence ID" value="KAJ8299634.1"/>
    <property type="molecule type" value="Genomic_DNA"/>
</dbReference>
<dbReference type="Gene3D" id="2.60.120.40">
    <property type="match status" value="1"/>
</dbReference>
<dbReference type="PANTHER" id="PTHR22923:SF116">
    <property type="entry name" value="C1Q DOMAIN-CONTAINING PROTEIN"/>
    <property type="match status" value="1"/>
</dbReference>
<evidence type="ECO:0000259" key="4">
    <source>
        <dbReference type="PROSITE" id="PS50871"/>
    </source>
</evidence>
<dbReference type="SUPFAM" id="SSF49842">
    <property type="entry name" value="TNF-like"/>
    <property type="match status" value="1"/>
</dbReference>
<proteinExistence type="predicted"/>
<dbReference type="PROSITE" id="PS50871">
    <property type="entry name" value="C1Q"/>
    <property type="match status" value="1"/>
</dbReference>
<keyword evidence="2" id="KW-0964">Secreted</keyword>